<dbReference type="EMBL" id="FQNC01000015">
    <property type="protein sequence ID" value="SGY17312.1"/>
    <property type="molecule type" value="Genomic_DNA"/>
</dbReference>
<organism evidence="1 2">
    <name type="scientific">Microbotryum silenes-dioicae</name>
    <dbReference type="NCBI Taxonomy" id="796604"/>
    <lineage>
        <taxon>Eukaryota</taxon>
        <taxon>Fungi</taxon>
        <taxon>Dikarya</taxon>
        <taxon>Basidiomycota</taxon>
        <taxon>Pucciniomycotina</taxon>
        <taxon>Microbotryomycetes</taxon>
        <taxon>Microbotryales</taxon>
        <taxon>Microbotryaceae</taxon>
        <taxon>Microbotryum</taxon>
    </lineage>
</organism>
<name>A0A2X0MEB7_9BASI</name>
<evidence type="ECO:0000313" key="2">
    <source>
        <dbReference type="Proteomes" id="UP000249464"/>
    </source>
</evidence>
<sequence length="118" mass="12759">MSRASAWSFRLLLQGFDAPIQARAHGPSLPRGCYSCASHTRGLTGGTRNARSLSGLHCVDDVSLPASVAAFTTCRDRCGPHSQDYLPADEVADQEFHLAGRSQLLAARYETLDVARLE</sequence>
<evidence type="ECO:0000313" key="1">
    <source>
        <dbReference type="EMBL" id="SGY17312.1"/>
    </source>
</evidence>
<gene>
    <name evidence="1" type="primary">BQ5605_C015g07742</name>
    <name evidence="1" type="ORF">BQ5605_C015G07742</name>
</gene>
<dbReference type="AlphaFoldDB" id="A0A2X0MEB7"/>
<reference evidence="1 2" key="1">
    <citation type="submission" date="2016-11" db="EMBL/GenBank/DDBJ databases">
        <authorList>
            <person name="Jaros S."/>
            <person name="Januszkiewicz K."/>
            <person name="Wedrychowicz H."/>
        </authorList>
    </citation>
    <scope>NUCLEOTIDE SEQUENCE [LARGE SCALE GENOMIC DNA]</scope>
</reference>
<proteinExistence type="predicted"/>
<protein>
    <submittedName>
        <fullName evidence="1">BQ5605_C015g07742 protein</fullName>
    </submittedName>
</protein>
<accession>A0A2X0MEB7</accession>
<keyword evidence="2" id="KW-1185">Reference proteome</keyword>
<dbReference type="Proteomes" id="UP000249464">
    <property type="component" value="Unassembled WGS sequence"/>
</dbReference>